<dbReference type="Proteomes" id="UP000694888">
    <property type="component" value="Unplaced"/>
</dbReference>
<keyword evidence="6" id="KW-1185">Reference proteome</keyword>
<protein>
    <submittedName>
        <fullName evidence="7">StAR-related lipid transfer protein 6</fullName>
    </submittedName>
</protein>
<dbReference type="GeneID" id="101863036"/>
<dbReference type="PROSITE" id="PS50848">
    <property type="entry name" value="START"/>
    <property type="match status" value="1"/>
</dbReference>
<evidence type="ECO:0000256" key="2">
    <source>
        <dbReference type="ARBA" id="ARBA00023055"/>
    </source>
</evidence>
<dbReference type="Gene3D" id="3.30.530.20">
    <property type="match status" value="1"/>
</dbReference>
<sequence length="214" mass="23841">MGEYQAVLDKYRARAVAFEKDTSGWKESSKSTDEIRIESKMSDKLNCSVYRMTFSVKVAPQVAIDTFALIPGTKRIGWDPDLNDITVIKQLNETTVLSLMRSNGIAKGVISPRELIDVLAIEKDGNNRWVVGGSVEDYPAIPSKDKFVRGVTGCMSMRVEEDPARPGYSKITFVQEVDMKGRLPRSIIDSTLPGVAIGGFQNWKKYLRQEGLMA</sequence>
<reference evidence="7" key="1">
    <citation type="submission" date="2025-08" db="UniProtKB">
        <authorList>
            <consortium name="RefSeq"/>
        </authorList>
    </citation>
    <scope>IDENTIFICATION</scope>
</reference>
<dbReference type="PANTHER" id="PTHR46374">
    <property type="entry name" value="PROTEIN CBG07384"/>
    <property type="match status" value="1"/>
</dbReference>
<comment type="function">
    <text evidence="4">May be involved in the intracellular transport of sterols or other lipids. May bind cholesterol or other sterols.</text>
</comment>
<evidence type="ECO:0000256" key="1">
    <source>
        <dbReference type="ARBA" id="ARBA00022448"/>
    </source>
</evidence>
<name>A0ABM1A3R2_APLCA</name>
<evidence type="ECO:0000313" key="7">
    <source>
        <dbReference type="RefSeq" id="XP_012940220.1"/>
    </source>
</evidence>
<dbReference type="RefSeq" id="XP_012940220.1">
    <property type="nucleotide sequence ID" value="XM_013084766.2"/>
</dbReference>
<evidence type="ECO:0000256" key="4">
    <source>
        <dbReference type="ARBA" id="ARBA00024750"/>
    </source>
</evidence>
<dbReference type="SMART" id="SM00234">
    <property type="entry name" value="START"/>
    <property type="match status" value="1"/>
</dbReference>
<keyword evidence="1" id="KW-0813">Transport</keyword>
<dbReference type="InterPro" id="IPR023393">
    <property type="entry name" value="START-like_dom_sf"/>
</dbReference>
<evidence type="ECO:0000256" key="3">
    <source>
        <dbReference type="ARBA" id="ARBA00023121"/>
    </source>
</evidence>
<evidence type="ECO:0000259" key="5">
    <source>
        <dbReference type="PROSITE" id="PS50848"/>
    </source>
</evidence>
<dbReference type="Pfam" id="PF01852">
    <property type="entry name" value="START"/>
    <property type="match status" value="1"/>
</dbReference>
<proteinExistence type="predicted"/>
<evidence type="ECO:0000313" key="6">
    <source>
        <dbReference type="Proteomes" id="UP000694888"/>
    </source>
</evidence>
<dbReference type="InterPro" id="IPR043556">
    <property type="entry name" value="StARD5/6"/>
</dbReference>
<dbReference type="PANTHER" id="PTHR46374:SF1">
    <property type="entry name" value="START DOMAIN-CONTAINING PROTEIN"/>
    <property type="match status" value="1"/>
</dbReference>
<keyword evidence="3" id="KW-0446">Lipid-binding</keyword>
<feature type="domain" description="START" evidence="5">
    <location>
        <begin position="21"/>
        <end position="192"/>
    </location>
</feature>
<dbReference type="InterPro" id="IPR002913">
    <property type="entry name" value="START_lipid-bd_dom"/>
</dbReference>
<gene>
    <name evidence="7" type="primary">LOC101863036</name>
</gene>
<keyword evidence="2" id="KW-0445">Lipid transport</keyword>
<accession>A0ABM1A3R2</accession>
<organism evidence="6 7">
    <name type="scientific">Aplysia californica</name>
    <name type="common">California sea hare</name>
    <dbReference type="NCBI Taxonomy" id="6500"/>
    <lineage>
        <taxon>Eukaryota</taxon>
        <taxon>Metazoa</taxon>
        <taxon>Spiralia</taxon>
        <taxon>Lophotrochozoa</taxon>
        <taxon>Mollusca</taxon>
        <taxon>Gastropoda</taxon>
        <taxon>Heterobranchia</taxon>
        <taxon>Euthyneura</taxon>
        <taxon>Tectipleura</taxon>
        <taxon>Aplysiida</taxon>
        <taxon>Aplysioidea</taxon>
        <taxon>Aplysiidae</taxon>
        <taxon>Aplysia</taxon>
    </lineage>
</organism>
<dbReference type="SUPFAM" id="SSF55961">
    <property type="entry name" value="Bet v1-like"/>
    <property type="match status" value="1"/>
</dbReference>